<dbReference type="SUPFAM" id="SSF69318">
    <property type="entry name" value="Integrin alpha N-terminal domain"/>
    <property type="match status" value="1"/>
</dbReference>
<reference evidence="5" key="1">
    <citation type="submission" date="2021-04" db="EMBL/GenBank/DDBJ databases">
        <title>Biosynthetic gene clusters of Dactylosporangioum roseum.</title>
        <authorList>
            <person name="Hartkoorn R.C."/>
            <person name="Beaudoing E."/>
            <person name="Hot D."/>
            <person name="Moureu S."/>
        </authorList>
    </citation>
    <scope>NUCLEOTIDE SEQUENCE</scope>
    <source>
        <strain evidence="5">NRRL B-16295</strain>
    </source>
</reference>
<dbReference type="RefSeq" id="WP_260725237.1">
    <property type="nucleotide sequence ID" value="NZ_BAAABS010000051.1"/>
</dbReference>
<evidence type="ECO:0000259" key="4">
    <source>
        <dbReference type="SMART" id="SM00701"/>
    </source>
</evidence>
<dbReference type="CDD" id="cd06583">
    <property type="entry name" value="PGRP"/>
    <property type="match status" value="1"/>
</dbReference>
<evidence type="ECO:0000256" key="3">
    <source>
        <dbReference type="SAM" id="SignalP"/>
    </source>
</evidence>
<gene>
    <name evidence="5" type="ORF">Drose_33185</name>
</gene>
<sequence length="682" mass="72519">MHVRATRRYRRRKLVAVVACTLTLVAPGSNTATADPLDPFVPPVAPVDLAEPLAWANPVKVPGSEGVTPQVTRLALGDFNRPAAGVSAQSGTLSDVPLAEGYRRTRQTRTLTTTRASTGRFSAVGLTWRESGRVGAISIAVRHHVPGGAWSRWQTVSAGELDRDPVRAPEERAGDVQRGGSDLLWLGPSDGIQLSVTSVSGSVPHDITADLIDPTDAPLDSAPAATVTEAAPVGLTPFMPPINRRAAWGANEQQMNWRPQYANYVKAVAVHHTATSNNYSPADVPKILRSIYQYQTVSRGWGDIGYNVLVDRFGRLWEGRSGGLARPVVGAQAGGFNTGTAGIAMIGDFRSTSVPPAVVESAAKYIAWKLSLNQAIDPRGTVTLTGGGSTSRYPVGTTVTVPRVFPHRQTNPTECPGDKAMEVLPQMRNRAAGLLGDMVKPDIVRTLMATYRPADGTVWLQGIPQPVFTTGPNEIAVPADYNGDGKVDVATWSPTTGNWTMLLTGEGPRKVQWGLPGDVPAPADYDGDGKADLTVFRPANSTWYIKGLGELRLGSPGDQPVPGDYTGDGRAEAAIWRPSTGLWAIYALREFHFAEPGGIAVPADFDGDGDIEPATWSPTTQQFTIGGLPPVRLGDPGDTPLTRQFDGDGRADLAVFHDGRFEIRGVGSYDVGLPGDVAMPLG</sequence>
<accession>A0ABY5Z1I9</accession>
<proteinExistence type="inferred from homology"/>
<dbReference type="Proteomes" id="UP001058271">
    <property type="component" value="Chromosome"/>
</dbReference>
<name>A0ABY5Z1I9_9ACTN</name>
<dbReference type="InterPro" id="IPR015510">
    <property type="entry name" value="PGRP"/>
</dbReference>
<evidence type="ECO:0000256" key="1">
    <source>
        <dbReference type="ARBA" id="ARBA00007553"/>
    </source>
</evidence>
<dbReference type="InterPro" id="IPR006619">
    <property type="entry name" value="PGRP_domain_met/bac"/>
</dbReference>
<dbReference type="EC" id="3.5.1.28" evidence="5"/>
<comment type="similarity">
    <text evidence="1">Belongs to the N-acetylmuramoyl-L-alanine amidase 2 family.</text>
</comment>
<dbReference type="EMBL" id="CP073721">
    <property type="protein sequence ID" value="UWZ35891.1"/>
    <property type="molecule type" value="Genomic_DNA"/>
</dbReference>
<dbReference type="PANTHER" id="PTHR11022:SF41">
    <property type="entry name" value="PEPTIDOGLYCAN-RECOGNITION PROTEIN LC-RELATED"/>
    <property type="match status" value="1"/>
</dbReference>
<evidence type="ECO:0000256" key="2">
    <source>
        <dbReference type="ARBA" id="ARBA00022729"/>
    </source>
</evidence>
<evidence type="ECO:0000313" key="6">
    <source>
        <dbReference type="Proteomes" id="UP001058271"/>
    </source>
</evidence>
<dbReference type="InterPro" id="IPR028994">
    <property type="entry name" value="Integrin_alpha_N"/>
</dbReference>
<organism evidence="5 6">
    <name type="scientific">Dactylosporangium roseum</name>
    <dbReference type="NCBI Taxonomy" id="47989"/>
    <lineage>
        <taxon>Bacteria</taxon>
        <taxon>Bacillati</taxon>
        <taxon>Actinomycetota</taxon>
        <taxon>Actinomycetes</taxon>
        <taxon>Micromonosporales</taxon>
        <taxon>Micromonosporaceae</taxon>
        <taxon>Dactylosporangium</taxon>
    </lineage>
</organism>
<dbReference type="Gene3D" id="3.40.80.10">
    <property type="entry name" value="Peptidoglycan recognition protein-like"/>
    <property type="match status" value="1"/>
</dbReference>
<keyword evidence="2 3" id="KW-0732">Signal</keyword>
<dbReference type="Pfam" id="PF13517">
    <property type="entry name" value="FG-GAP_3"/>
    <property type="match status" value="1"/>
</dbReference>
<dbReference type="PANTHER" id="PTHR11022">
    <property type="entry name" value="PEPTIDOGLYCAN RECOGNITION PROTEIN"/>
    <property type="match status" value="1"/>
</dbReference>
<feature type="domain" description="Peptidoglycan recognition protein family" evidence="4">
    <location>
        <begin position="240"/>
        <end position="389"/>
    </location>
</feature>
<dbReference type="Pfam" id="PF01510">
    <property type="entry name" value="Amidase_2"/>
    <property type="match status" value="1"/>
</dbReference>
<evidence type="ECO:0000313" key="5">
    <source>
        <dbReference type="EMBL" id="UWZ35891.1"/>
    </source>
</evidence>
<keyword evidence="5" id="KW-0378">Hydrolase</keyword>
<dbReference type="InterPro" id="IPR002502">
    <property type="entry name" value="Amidase_domain"/>
</dbReference>
<dbReference type="InterPro" id="IPR036505">
    <property type="entry name" value="Amidase/PGRP_sf"/>
</dbReference>
<dbReference type="GO" id="GO:0008745">
    <property type="term" value="F:N-acetylmuramoyl-L-alanine amidase activity"/>
    <property type="evidence" value="ECO:0007669"/>
    <property type="project" value="UniProtKB-EC"/>
</dbReference>
<dbReference type="InterPro" id="IPR013517">
    <property type="entry name" value="FG-GAP"/>
</dbReference>
<dbReference type="SMART" id="SM00701">
    <property type="entry name" value="PGRP"/>
    <property type="match status" value="1"/>
</dbReference>
<feature type="chain" id="PRO_5046722185" evidence="3">
    <location>
        <begin position="35"/>
        <end position="682"/>
    </location>
</feature>
<protein>
    <submittedName>
        <fullName evidence="5">N-acetylmuramoyl-L-alanine amidase</fullName>
        <ecNumber evidence="5">3.5.1.28</ecNumber>
    </submittedName>
</protein>
<keyword evidence="6" id="KW-1185">Reference proteome</keyword>
<dbReference type="SUPFAM" id="SSF55846">
    <property type="entry name" value="N-acetylmuramoyl-L-alanine amidase-like"/>
    <property type="match status" value="1"/>
</dbReference>
<feature type="signal peptide" evidence="3">
    <location>
        <begin position="1"/>
        <end position="34"/>
    </location>
</feature>